<keyword evidence="10" id="KW-1185">Reference proteome</keyword>
<keyword evidence="5" id="KW-0998">Cell outer membrane</keyword>
<dbReference type="Gene3D" id="3.30.1370.130">
    <property type="match status" value="2"/>
</dbReference>
<feature type="domain" description="Secretin/TonB short N-terminal" evidence="8">
    <location>
        <begin position="84"/>
        <end position="132"/>
    </location>
</feature>
<dbReference type="InterPro" id="IPR005644">
    <property type="entry name" value="NolW-like"/>
</dbReference>
<dbReference type="SMART" id="SM00965">
    <property type="entry name" value="STN"/>
    <property type="match status" value="2"/>
</dbReference>
<evidence type="ECO:0000256" key="1">
    <source>
        <dbReference type="ARBA" id="ARBA00004370"/>
    </source>
</evidence>
<protein>
    <submittedName>
        <fullName evidence="9">Secretin N-terminal domain-containing protein</fullName>
    </submittedName>
</protein>
<proteinExistence type="predicted"/>
<feature type="region of interest" description="Disordered" evidence="6">
    <location>
        <begin position="32"/>
        <end position="57"/>
    </location>
</feature>
<keyword evidence="4" id="KW-0472">Membrane</keyword>
<evidence type="ECO:0000313" key="9">
    <source>
        <dbReference type="EMBL" id="WRP16356.1"/>
    </source>
</evidence>
<accession>A0ABZ1BUL8</accession>
<evidence type="ECO:0000256" key="6">
    <source>
        <dbReference type="SAM" id="MobiDB-lite"/>
    </source>
</evidence>
<dbReference type="Pfam" id="PF03958">
    <property type="entry name" value="Secretin_N"/>
    <property type="match status" value="1"/>
</dbReference>
<gene>
    <name evidence="9" type="ORF">U7230_09625</name>
</gene>
<evidence type="ECO:0000256" key="4">
    <source>
        <dbReference type="ARBA" id="ARBA00023136"/>
    </source>
</evidence>
<evidence type="ECO:0000256" key="7">
    <source>
        <dbReference type="SAM" id="SignalP"/>
    </source>
</evidence>
<feature type="domain" description="Secretin/TonB short N-terminal" evidence="8">
    <location>
        <begin position="226"/>
        <end position="276"/>
    </location>
</feature>
<comment type="subcellular location">
    <subcellularLocation>
        <location evidence="1">Membrane</location>
    </subcellularLocation>
</comment>
<evidence type="ECO:0000256" key="5">
    <source>
        <dbReference type="ARBA" id="ARBA00023237"/>
    </source>
</evidence>
<evidence type="ECO:0000256" key="2">
    <source>
        <dbReference type="ARBA" id="ARBA00022448"/>
    </source>
</evidence>
<feature type="signal peptide" evidence="7">
    <location>
        <begin position="1"/>
        <end position="25"/>
    </location>
</feature>
<dbReference type="InterPro" id="IPR011662">
    <property type="entry name" value="Secretin/TonB_short_N"/>
</dbReference>
<dbReference type="RefSeq" id="WP_324715628.1">
    <property type="nucleotide sequence ID" value="NZ_CP141615.1"/>
</dbReference>
<evidence type="ECO:0000259" key="8">
    <source>
        <dbReference type="SMART" id="SM00965"/>
    </source>
</evidence>
<feature type="chain" id="PRO_5045230634" evidence="7">
    <location>
        <begin position="26"/>
        <end position="412"/>
    </location>
</feature>
<reference evidence="9 10" key="1">
    <citation type="journal article" date="2024" name="Front. Microbiol.">
        <title>Novel thermophilic genera Geochorda gen. nov. and Carboxydochorda gen. nov. from the deep terrestrial subsurface reveal the ecophysiological diversity in the class Limnochordia.</title>
        <authorList>
            <person name="Karnachuk O.V."/>
            <person name="Lukina A.P."/>
            <person name="Avakyan M.R."/>
            <person name="Kadnikov V.V."/>
            <person name="Begmatov S."/>
            <person name="Beletsky A.V."/>
            <person name="Vlasova K.G."/>
            <person name="Novikov A.A."/>
            <person name="Shcherbakova V.A."/>
            <person name="Mardanov A.V."/>
            <person name="Ravin N.V."/>
        </authorList>
    </citation>
    <scope>NUCLEOTIDE SEQUENCE [LARGE SCALE GENOMIC DNA]</scope>
    <source>
        <strain evidence="9 10">L945</strain>
    </source>
</reference>
<dbReference type="InterPro" id="IPR050810">
    <property type="entry name" value="Bact_Secretion_Sys_Channel"/>
</dbReference>
<sequence>MRRSGRLAIIALAWAFALAAATLNAAGGMAAEAAAPAGPPGSPPANGTRTPAPTPAGRGELVDMAFQKADVADVFQVLGELAGLNVLVDPSASGQVTFFLHRIPAMDAIDLVARASGLGYKIVDGTLIVAAPQRLQAQFAREAVATVALRYLAPADAERLVKTVVPGIQTVVDTRSSAIVMRGSEEDVARAKQLLARHDVAAIPELQFDAAPVATVLLALAKAGGMSLVVEGQLAGTVTLYLRPGTAVKDALDIVARQTGITYRIGEDNLLVVTPPGPQALQTQSAPAAQARAYELHFIPVETAAGLLAAALPDVKAQSVPGTSVLMLQGTPAQMQRAEALLRSFDRPSVRVAGIMQVGDELRALVEIGGRSYVVREGSQVGPLVVTSVTKEGVTLALDGQEIAAPAGGALR</sequence>
<dbReference type="Proteomes" id="UP001332192">
    <property type="component" value="Chromosome"/>
</dbReference>
<dbReference type="PANTHER" id="PTHR30332:SF24">
    <property type="entry name" value="SECRETIN GSPD-RELATED"/>
    <property type="match status" value="1"/>
</dbReference>
<dbReference type="PANTHER" id="PTHR30332">
    <property type="entry name" value="PROBABLE GENERAL SECRETION PATHWAY PROTEIN D"/>
    <property type="match status" value="1"/>
</dbReference>
<evidence type="ECO:0000313" key="10">
    <source>
        <dbReference type="Proteomes" id="UP001332192"/>
    </source>
</evidence>
<keyword evidence="2" id="KW-0813">Transport</keyword>
<evidence type="ECO:0000256" key="3">
    <source>
        <dbReference type="ARBA" id="ARBA00022729"/>
    </source>
</evidence>
<dbReference type="EMBL" id="CP141615">
    <property type="protein sequence ID" value="WRP16356.1"/>
    <property type="molecule type" value="Genomic_DNA"/>
</dbReference>
<keyword evidence="3 7" id="KW-0732">Signal</keyword>
<name>A0ABZ1BUL8_9FIRM</name>
<organism evidence="9 10">
    <name type="scientific">Carboxydichorda subterranea</name>
    <dbReference type="NCBI Taxonomy" id="3109565"/>
    <lineage>
        <taxon>Bacteria</taxon>
        <taxon>Bacillati</taxon>
        <taxon>Bacillota</taxon>
        <taxon>Limnochordia</taxon>
        <taxon>Limnochordales</taxon>
        <taxon>Geochordaceae</taxon>
        <taxon>Carboxydichorda</taxon>
    </lineage>
</organism>